<dbReference type="Proteomes" id="UP000276776">
    <property type="component" value="Unassembled WGS sequence"/>
</dbReference>
<dbReference type="GO" id="GO:0016787">
    <property type="term" value="F:hydrolase activity"/>
    <property type="evidence" value="ECO:0007669"/>
    <property type="project" value="UniProtKB-KW"/>
</dbReference>
<organism evidence="14">
    <name type="scientific">Thelazia callipaeda</name>
    <name type="common">Oriental eyeworm</name>
    <name type="synonym">Parasitic nematode</name>
    <dbReference type="NCBI Taxonomy" id="103827"/>
    <lineage>
        <taxon>Eukaryota</taxon>
        <taxon>Metazoa</taxon>
        <taxon>Ecdysozoa</taxon>
        <taxon>Nematoda</taxon>
        <taxon>Chromadorea</taxon>
        <taxon>Rhabditida</taxon>
        <taxon>Spirurina</taxon>
        <taxon>Spiruromorpha</taxon>
        <taxon>Thelazioidea</taxon>
        <taxon>Thelaziidae</taxon>
        <taxon>Thelazia</taxon>
    </lineage>
</organism>
<evidence type="ECO:0000313" key="13">
    <source>
        <dbReference type="Proteomes" id="UP000276776"/>
    </source>
</evidence>
<keyword evidence="9" id="KW-0464">Manganese</keyword>
<feature type="domain" description="Calcineurin-like phosphoesterase" evidence="11">
    <location>
        <begin position="52"/>
        <end position="288"/>
    </location>
</feature>
<dbReference type="PANTHER" id="PTHR13315:SF0">
    <property type="entry name" value="METALLOPHOSPHOESTERASE 1"/>
    <property type="match status" value="1"/>
</dbReference>
<evidence type="ECO:0000256" key="3">
    <source>
        <dbReference type="ARBA" id="ARBA00008895"/>
    </source>
</evidence>
<keyword evidence="13" id="KW-1185">Reference proteome</keyword>
<feature type="transmembrane region" description="Helical" evidence="10">
    <location>
        <begin position="340"/>
        <end position="362"/>
    </location>
</feature>
<proteinExistence type="inferred from homology"/>
<evidence type="ECO:0000256" key="2">
    <source>
        <dbReference type="ARBA" id="ARBA00004141"/>
    </source>
</evidence>
<dbReference type="GO" id="GO:0006506">
    <property type="term" value="P:GPI anchor biosynthetic process"/>
    <property type="evidence" value="ECO:0007669"/>
    <property type="project" value="InterPro"/>
</dbReference>
<dbReference type="Gene3D" id="3.60.21.10">
    <property type="match status" value="1"/>
</dbReference>
<evidence type="ECO:0000313" key="12">
    <source>
        <dbReference type="EMBL" id="VDN01102.1"/>
    </source>
</evidence>
<evidence type="ECO:0000259" key="11">
    <source>
        <dbReference type="Pfam" id="PF00149"/>
    </source>
</evidence>
<keyword evidence="5" id="KW-0479">Metal-binding</keyword>
<dbReference type="GO" id="GO:0046872">
    <property type="term" value="F:metal ion binding"/>
    <property type="evidence" value="ECO:0007669"/>
    <property type="project" value="UniProtKB-KW"/>
</dbReference>
<evidence type="ECO:0000313" key="14">
    <source>
        <dbReference type="WBParaSite" id="TCLT_0000406001-mRNA-1"/>
    </source>
</evidence>
<evidence type="ECO:0000256" key="9">
    <source>
        <dbReference type="ARBA" id="ARBA00023211"/>
    </source>
</evidence>
<comment type="subcellular location">
    <subcellularLocation>
        <location evidence="2">Membrane</location>
        <topology evidence="2">Multi-pass membrane protein</topology>
    </subcellularLocation>
</comment>
<dbReference type="WBParaSite" id="TCLT_0000406001-mRNA-1">
    <property type="protein sequence ID" value="TCLT_0000406001-mRNA-1"/>
    <property type="gene ID" value="TCLT_0000406001"/>
</dbReference>
<evidence type="ECO:0000256" key="7">
    <source>
        <dbReference type="ARBA" id="ARBA00022989"/>
    </source>
</evidence>
<keyword evidence="7 10" id="KW-1133">Transmembrane helix</keyword>
<evidence type="ECO:0000256" key="4">
    <source>
        <dbReference type="ARBA" id="ARBA00022692"/>
    </source>
</evidence>
<reference evidence="14" key="1">
    <citation type="submission" date="2017-02" db="UniProtKB">
        <authorList>
            <consortium name="WormBaseParasite"/>
        </authorList>
    </citation>
    <scope>IDENTIFICATION</scope>
</reference>
<evidence type="ECO:0000256" key="5">
    <source>
        <dbReference type="ARBA" id="ARBA00022723"/>
    </source>
</evidence>
<dbReference type="OrthoDB" id="9984693at2759"/>
<dbReference type="OMA" id="LHCMKYP"/>
<dbReference type="Pfam" id="PF00149">
    <property type="entry name" value="Metallophos"/>
    <property type="match status" value="1"/>
</dbReference>
<dbReference type="EMBL" id="UYYF01004274">
    <property type="protein sequence ID" value="VDN01102.1"/>
    <property type="molecule type" value="Genomic_DNA"/>
</dbReference>
<evidence type="ECO:0000256" key="8">
    <source>
        <dbReference type="ARBA" id="ARBA00023136"/>
    </source>
</evidence>
<dbReference type="AlphaFoldDB" id="A0A0N5CUV2"/>
<reference evidence="12 13" key="2">
    <citation type="submission" date="2018-11" db="EMBL/GenBank/DDBJ databases">
        <authorList>
            <consortium name="Pathogen Informatics"/>
        </authorList>
    </citation>
    <scope>NUCLEOTIDE SEQUENCE [LARGE SCALE GENOMIC DNA]</scope>
</reference>
<dbReference type="PANTHER" id="PTHR13315">
    <property type="entry name" value="METALLO PHOSPHOESTERASE RELATED"/>
    <property type="match status" value="1"/>
</dbReference>
<comment type="similarity">
    <text evidence="3">Belongs to the metallophosphoesterase superfamily. MPPE1 family.</text>
</comment>
<sequence length="381" mass="44310">MDGKRRGFLLVLVGILFVFIYNEYLIYYVTIYTWCSWPIISSRNGKREEETKVMMVTDIHLLGPRRGHWFDKLRREWQMYRSFQSAISLMHPHAVFFLGDLFDESTISNLQGLENYVKRFNELFYVPRDIQVHCIFGNHDIGFHDEVCFNRINPARLQFLSQHFARSFADHIVLNGNHFVLLNSMTLERDGCYLCTTTEFEIEKLSRKLNCTKNGASKCNVNSRPILLLHFPLFRHSDAQCPDDYDAAVEPAKSQIFTAGIDCLSNASSHYVLNKLDPRAVFNGHTHHSCRTWWPAPYNMYEWTLSSFSWRNIVQPAFLLVTITASDIQVNKCFLPSEKIVVGSYAVCIVSLVIILSWSFMLRFAPYWKSTSSEILTTKFD</sequence>
<accession>A0A0N5CUV2</accession>
<keyword evidence="6" id="KW-0378">Hydrolase</keyword>
<dbReference type="SUPFAM" id="SSF56300">
    <property type="entry name" value="Metallo-dependent phosphatases"/>
    <property type="match status" value="1"/>
</dbReference>
<dbReference type="InterPro" id="IPR033308">
    <property type="entry name" value="PGAP5/Cdc1/Ted1"/>
</dbReference>
<evidence type="ECO:0000256" key="6">
    <source>
        <dbReference type="ARBA" id="ARBA00022801"/>
    </source>
</evidence>
<comment type="cofactor">
    <cofactor evidence="1">
        <name>Mn(2+)</name>
        <dbReference type="ChEBI" id="CHEBI:29035"/>
    </cofactor>
</comment>
<dbReference type="STRING" id="103827.A0A0N5CUV2"/>
<protein>
    <submittedName>
        <fullName evidence="14">Metallophos domain-containing protein</fullName>
    </submittedName>
</protein>
<dbReference type="GO" id="GO:0016020">
    <property type="term" value="C:membrane"/>
    <property type="evidence" value="ECO:0007669"/>
    <property type="project" value="UniProtKB-SubCell"/>
</dbReference>
<name>A0A0N5CUV2_THECL</name>
<dbReference type="InterPro" id="IPR004843">
    <property type="entry name" value="Calcineurin-like_PHP"/>
</dbReference>
<gene>
    <name evidence="12" type="ORF">TCLT_LOCUS4049</name>
</gene>
<feature type="transmembrane region" description="Helical" evidence="10">
    <location>
        <begin position="7"/>
        <end position="29"/>
    </location>
</feature>
<evidence type="ECO:0000256" key="1">
    <source>
        <dbReference type="ARBA" id="ARBA00001936"/>
    </source>
</evidence>
<dbReference type="InterPro" id="IPR029052">
    <property type="entry name" value="Metallo-depent_PP-like"/>
</dbReference>
<evidence type="ECO:0000256" key="10">
    <source>
        <dbReference type="SAM" id="Phobius"/>
    </source>
</evidence>
<keyword evidence="8 10" id="KW-0472">Membrane</keyword>
<keyword evidence="4 10" id="KW-0812">Transmembrane</keyword>